<feature type="region of interest" description="Disordered" evidence="1">
    <location>
        <begin position="284"/>
        <end position="310"/>
    </location>
</feature>
<name>A0A1B0ZNI3_9RHOB</name>
<organism evidence="2 3">
    <name type="scientific">Phaeobacter gallaeciensis</name>
    <dbReference type="NCBI Taxonomy" id="60890"/>
    <lineage>
        <taxon>Bacteria</taxon>
        <taxon>Pseudomonadati</taxon>
        <taxon>Pseudomonadota</taxon>
        <taxon>Alphaproteobacteria</taxon>
        <taxon>Rhodobacterales</taxon>
        <taxon>Roseobacteraceae</taxon>
        <taxon>Phaeobacter</taxon>
    </lineage>
</organism>
<gene>
    <name evidence="2" type="ORF">JL2886_00728</name>
</gene>
<dbReference type="PATRIC" id="fig|60890.4.peg.709"/>
<dbReference type="OrthoDB" id="8481769at2"/>
<keyword evidence="3" id="KW-1185">Reference proteome</keyword>
<sequence>MQVIVHVGAHRCATTSFQDYLRFNAATLAEQRLEVWGPDLTRDGLFHGIQPTPSVGSAAAASKRARGRLRMRLDQSRDAGTEQLLISDENMIGSVRENLRLAGLYCGIGERLARFNEAFDGRVSVLAVNLRSLEAYWTSALTYAVARGHRVPATGQLNRLLESTRSWRDVLTDMACSMPDTEIRVLPFETFGGRPELQLELLTGCKAPRENARMRHAASPRLEELRGMIPTSAARSLPEGEGRWRPLDEVQSAVLRERYADDLMWLASGADGLARIMYDPEKQVAGQNPLRTDLTRGRPHDEDRRLAGSG</sequence>
<dbReference type="RefSeq" id="WP_065270748.1">
    <property type="nucleotide sequence ID" value="NZ_CP015124.1"/>
</dbReference>
<protein>
    <recommendedName>
        <fullName evidence="4">Sulfotransferase family protein</fullName>
    </recommendedName>
</protein>
<evidence type="ECO:0000313" key="3">
    <source>
        <dbReference type="Proteomes" id="UP000092565"/>
    </source>
</evidence>
<dbReference type="AlphaFoldDB" id="A0A1B0ZNI3"/>
<evidence type="ECO:0000313" key="2">
    <source>
        <dbReference type="EMBL" id="ANP35654.1"/>
    </source>
</evidence>
<dbReference type="Proteomes" id="UP000092565">
    <property type="component" value="Chromosome"/>
</dbReference>
<evidence type="ECO:0008006" key="4">
    <source>
        <dbReference type="Google" id="ProtNLM"/>
    </source>
</evidence>
<reference evidence="2 3" key="1">
    <citation type="submission" date="2016-04" db="EMBL/GenBank/DDBJ databases">
        <authorList>
            <person name="Evans L.H."/>
            <person name="Alamgir A."/>
            <person name="Owens N."/>
            <person name="Weber N.D."/>
            <person name="Virtaneva K."/>
            <person name="Barbian K."/>
            <person name="Babar A."/>
            <person name="Rosenke K."/>
        </authorList>
    </citation>
    <scope>NUCLEOTIDE SEQUENCE [LARGE SCALE GENOMIC DNA]</scope>
    <source>
        <strain evidence="2 3">JL2886</strain>
    </source>
</reference>
<dbReference type="EMBL" id="CP015124">
    <property type="protein sequence ID" value="ANP35654.1"/>
    <property type="molecule type" value="Genomic_DNA"/>
</dbReference>
<feature type="compositionally biased region" description="Basic and acidic residues" evidence="1">
    <location>
        <begin position="293"/>
        <end position="310"/>
    </location>
</feature>
<accession>A0A1B0ZNI3</accession>
<evidence type="ECO:0000256" key="1">
    <source>
        <dbReference type="SAM" id="MobiDB-lite"/>
    </source>
</evidence>
<proteinExistence type="predicted"/>